<evidence type="ECO:0000313" key="2">
    <source>
        <dbReference type="EMBL" id="RDX81206.1"/>
    </source>
</evidence>
<accession>A0A371FSC3</accession>
<feature type="region of interest" description="Disordered" evidence="1">
    <location>
        <begin position="115"/>
        <end position="141"/>
    </location>
</feature>
<sequence length="141" mass="16045">MEDTSLSNHLNKFQGILDQMSRVDIKFEDEILDALNGVVSLQMVKDSVLNKEMRRKAQVLRLGLRCSLLEIGGEVRKRNKNEEEKKSKVSPSPNTRMLSVNTVRKLGMHRSIIFCGKKENKGKKGKSKDYDGKKINNTPPM</sequence>
<reference evidence="2" key="1">
    <citation type="submission" date="2018-05" db="EMBL/GenBank/DDBJ databases">
        <title>Draft genome of Mucuna pruriens seed.</title>
        <authorList>
            <person name="Nnadi N.E."/>
            <person name="Vos R."/>
            <person name="Hasami M.H."/>
            <person name="Devisetty U.K."/>
            <person name="Aguiy J.C."/>
        </authorList>
    </citation>
    <scope>NUCLEOTIDE SEQUENCE [LARGE SCALE GENOMIC DNA]</scope>
    <source>
        <strain evidence="2">JCA_2017</strain>
    </source>
</reference>
<evidence type="ECO:0000313" key="3">
    <source>
        <dbReference type="Proteomes" id="UP000257109"/>
    </source>
</evidence>
<proteinExistence type="predicted"/>
<evidence type="ECO:0000256" key="1">
    <source>
        <dbReference type="SAM" id="MobiDB-lite"/>
    </source>
</evidence>
<dbReference type="AlphaFoldDB" id="A0A371FSC3"/>
<protein>
    <submittedName>
        <fullName evidence="2">Uncharacterized protein</fullName>
    </submittedName>
</protein>
<feature type="region of interest" description="Disordered" evidence="1">
    <location>
        <begin position="75"/>
        <end position="98"/>
    </location>
</feature>
<gene>
    <name evidence="2" type="ORF">CR513_38140</name>
</gene>
<name>A0A371FSC3_MUCPR</name>
<organism evidence="2 3">
    <name type="scientific">Mucuna pruriens</name>
    <name type="common">Velvet bean</name>
    <name type="synonym">Dolichos pruriens</name>
    <dbReference type="NCBI Taxonomy" id="157652"/>
    <lineage>
        <taxon>Eukaryota</taxon>
        <taxon>Viridiplantae</taxon>
        <taxon>Streptophyta</taxon>
        <taxon>Embryophyta</taxon>
        <taxon>Tracheophyta</taxon>
        <taxon>Spermatophyta</taxon>
        <taxon>Magnoliopsida</taxon>
        <taxon>eudicotyledons</taxon>
        <taxon>Gunneridae</taxon>
        <taxon>Pentapetalae</taxon>
        <taxon>rosids</taxon>
        <taxon>fabids</taxon>
        <taxon>Fabales</taxon>
        <taxon>Fabaceae</taxon>
        <taxon>Papilionoideae</taxon>
        <taxon>50 kb inversion clade</taxon>
        <taxon>NPAAA clade</taxon>
        <taxon>indigoferoid/millettioid clade</taxon>
        <taxon>Phaseoleae</taxon>
        <taxon>Mucuna</taxon>
    </lineage>
</organism>
<dbReference type="Proteomes" id="UP000257109">
    <property type="component" value="Unassembled WGS sequence"/>
</dbReference>
<feature type="non-terminal residue" evidence="2">
    <location>
        <position position="1"/>
    </location>
</feature>
<keyword evidence="3" id="KW-1185">Reference proteome</keyword>
<comment type="caution">
    <text evidence="2">The sequence shown here is derived from an EMBL/GenBank/DDBJ whole genome shotgun (WGS) entry which is preliminary data.</text>
</comment>
<dbReference type="EMBL" id="QJKJ01007982">
    <property type="protein sequence ID" value="RDX81206.1"/>
    <property type="molecule type" value="Genomic_DNA"/>
</dbReference>
<feature type="compositionally biased region" description="Basic and acidic residues" evidence="1">
    <location>
        <begin position="75"/>
        <end position="87"/>
    </location>
</feature>